<dbReference type="PANTHER" id="PTHR24291">
    <property type="entry name" value="CYTOCHROME P450 FAMILY 4"/>
    <property type="match status" value="1"/>
</dbReference>
<reference evidence="9" key="1">
    <citation type="submission" date="2016-11" db="UniProtKB">
        <authorList>
            <consortium name="WormBaseParasite"/>
        </authorList>
    </citation>
    <scope>IDENTIFICATION</scope>
</reference>
<dbReference type="InterPro" id="IPR001128">
    <property type="entry name" value="Cyt_P450"/>
</dbReference>
<dbReference type="GO" id="GO:0020037">
    <property type="term" value="F:heme binding"/>
    <property type="evidence" value="ECO:0007669"/>
    <property type="project" value="InterPro"/>
</dbReference>
<dbReference type="WBParaSite" id="L893_g13603.t1">
    <property type="protein sequence ID" value="L893_g13603.t1"/>
    <property type="gene ID" value="L893_g13603"/>
</dbReference>
<organism evidence="8 9">
    <name type="scientific">Steinernema glaseri</name>
    <dbReference type="NCBI Taxonomy" id="37863"/>
    <lineage>
        <taxon>Eukaryota</taxon>
        <taxon>Metazoa</taxon>
        <taxon>Ecdysozoa</taxon>
        <taxon>Nematoda</taxon>
        <taxon>Chromadorea</taxon>
        <taxon>Rhabditida</taxon>
        <taxon>Tylenchina</taxon>
        <taxon>Panagrolaimomorpha</taxon>
        <taxon>Strongyloidoidea</taxon>
        <taxon>Steinernematidae</taxon>
        <taxon>Steinernema</taxon>
    </lineage>
</organism>
<accession>A0A1I7Y7Z9</accession>
<feature type="binding site" description="axial binding residue" evidence="6">
    <location>
        <position position="444"/>
    </location>
    <ligand>
        <name>heme</name>
        <dbReference type="ChEBI" id="CHEBI:30413"/>
    </ligand>
    <ligandPart>
        <name>Fe</name>
        <dbReference type="ChEBI" id="CHEBI:18248"/>
    </ligandPart>
</feature>
<evidence type="ECO:0000256" key="1">
    <source>
        <dbReference type="ARBA" id="ARBA00001971"/>
    </source>
</evidence>
<keyword evidence="8" id="KW-1185">Reference proteome</keyword>
<comment type="similarity">
    <text evidence="2 7">Belongs to the cytochrome P450 family.</text>
</comment>
<dbReference type="Proteomes" id="UP000095287">
    <property type="component" value="Unplaced"/>
</dbReference>
<evidence type="ECO:0000256" key="2">
    <source>
        <dbReference type="ARBA" id="ARBA00010617"/>
    </source>
</evidence>
<keyword evidence="6 7" id="KW-0479">Metal-binding</keyword>
<evidence type="ECO:0000256" key="7">
    <source>
        <dbReference type="RuleBase" id="RU000461"/>
    </source>
</evidence>
<evidence type="ECO:0000256" key="3">
    <source>
        <dbReference type="ARBA" id="ARBA00022617"/>
    </source>
</evidence>
<dbReference type="InterPro" id="IPR050196">
    <property type="entry name" value="Cytochrome_P450_Monoox"/>
</dbReference>
<dbReference type="PRINTS" id="PR00385">
    <property type="entry name" value="P450"/>
</dbReference>
<dbReference type="PANTHER" id="PTHR24291:SF130">
    <property type="entry name" value="CYTOCHROME P450 FAMILY"/>
    <property type="match status" value="1"/>
</dbReference>
<dbReference type="AlphaFoldDB" id="A0A1I7Y7Z9"/>
<evidence type="ECO:0000256" key="6">
    <source>
        <dbReference type="PIRSR" id="PIRSR602401-1"/>
    </source>
</evidence>
<evidence type="ECO:0000313" key="9">
    <source>
        <dbReference type="WBParaSite" id="L893_g13603.t1"/>
    </source>
</evidence>
<protein>
    <submittedName>
        <fullName evidence="9">Cytochrome P450</fullName>
    </submittedName>
</protein>
<evidence type="ECO:0000256" key="5">
    <source>
        <dbReference type="ARBA" id="ARBA00023033"/>
    </source>
</evidence>
<dbReference type="GO" id="GO:0004497">
    <property type="term" value="F:monooxygenase activity"/>
    <property type="evidence" value="ECO:0007669"/>
    <property type="project" value="UniProtKB-KW"/>
</dbReference>
<dbReference type="SUPFAM" id="SSF48264">
    <property type="entry name" value="Cytochrome P450"/>
    <property type="match status" value="1"/>
</dbReference>
<dbReference type="PROSITE" id="PS00086">
    <property type="entry name" value="CYTOCHROME_P450"/>
    <property type="match status" value="1"/>
</dbReference>
<dbReference type="PRINTS" id="PR00463">
    <property type="entry name" value="EP450I"/>
</dbReference>
<keyword evidence="5 7" id="KW-0503">Monooxygenase</keyword>
<dbReference type="CDD" id="cd20628">
    <property type="entry name" value="CYP4"/>
    <property type="match status" value="1"/>
</dbReference>
<keyword evidence="7" id="KW-0560">Oxidoreductase</keyword>
<sequence>MIWAVSALLVVLFLYCLNAFTKFFITHVRRFKMVKCVAGPKALPFIGNTFEIPQNSFGFTKKFLEWTEEYAGKGERILKFWIGTKLMVIPLDGETVKAIVDSNTEIFKGSDYDFIQPWLGNGLLLSTGAKWKSRRKMLTPTFHFQMLKGYVEVFDEHSKLLTRILEPHAVDGQQFDLFPYVKRCALDIICETAMGTKLNSQIHVNNEYVRTIEEFSALCFDYMFHAYNWFTPYWYACGKGFKKDRLVNKLTDFTKRIIQERAERRIHNQEMKHTRMAFLDMLLDMQETNQLTYEDIREEVDTFMFEGHDTTSSGIGWTLWCLATHPEIQKKVHEELDEHFGDSDREVTTEDLKKLKYLERCIKEAMRLFPPVPAVTRLLQDDFAIDEKLIPKGANLVICPFVIHRNNELYKNSGTFDPDNFLPERVSIRHPYDYIPFSAGPRNCIGQKFALYEEKVMIAWILRKYTLDTKHAFEANQYGIELILRPQMGFPITITARK</sequence>
<evidence type="ECO:0000313" key="8">
    <source>
        <dbReference type="Proteomes" id="UP000095287"/>
    </source>
</evidence>
<dbReference type="GO" id="GO:0005506">
    <property type="term" value="F:iron ion binding"/>
    <property type="evidence" value="ECO:0007669"/>
    <property type="project" value="InterPro"/>
</dbReference>
<evidence type="ECO:0000256" key="4">
    <source>
        <dbReference type="ARBA" id="ARBA00023004"/>
    </source>
</evidence>
<comment type="cofactor">
    <cofactor evidence="1 6">
        <name>heme</name>
        <dbReference type="ChEBI" id="CHEBI:30413"/>
    </cofactor>
</comment>
<proteinExistence type="inferred from homology"/>
<dbReference type="GO" id="GO:0016705">
    <property type="term" value="F:oxidoreductase activity, acting on paired donors, with incorporation or reduction of molecular oxygen"/>
    <property type="evidence" value="ECO:0007669"/>
    <property type="project" value="InterPro"/>
</dbReference>
<name>A0A1I7Y7Z9_9BILA</name>
<dbReference type="Pfam" id="PF00067">
    <property type="entry name" value="p450"/>
    <property type="match status" value="1"/>
</dbReference>
<dbReference type="InterPro" id="IPR036396">
    <property type="entry name" value="Cyt_P450_sf"/>
</dbReference>
<keyword evidence="3 6" id="KW-0349">Heme</keyword>
<dbReference type="InterPro" id="IPR017972">
    <property type="entry name" value="Cyt_P450_CS"/>
</dbReference>
<keyword evidence="4 6" id="KW-0408">Iron</keyword>
<dbReference type="Gene3D" id="1.10.630.10">
    <property type="entry name" value="Cytochrome P450"/>
    <property type="match status" value="1"/>
</dbReference>
<dbReference type="InterPro" id="IPR002401">
    <property type="entry name" value="Cyt_P450_E_grp-I"/>
</dbReference>